<proteinExistence type="inferred from homology"/>
<gene>
    <name evidence="16" type="ORF">BGTH12_LOCUS3139</name>
</gene>
<feature type="transmembrane region" description="Helical" evidence="13">
    <location>
        <begin position="629"/>
        <end position="655"/>
    </location>
</feature>
<comment type="function">
    <text evidence="12 13">Ethanolamine phosphate transferase involved in glycosylphosphatidylinositol-anchor biosynthesis. Transfers ethanolamine phosphate to the GPI second mannose.</text>
</comment>
<feature type="transmembrane region" description="Helical" evidence="13">
    <location>
        <begin position="555"/>
        <end position="576"/>
    </location>
</feature>
<evidence type="ECO:0000256" key="14">
    <source>
        <dbReference type="SAM" id="SignalP"/>
    </source>
</evidence>
<sequence>MLPCLTQFLLLIPNSLLPVATIIFASGFFPYKPHLPGFANNEPWKNGSSPEAPFDKIIFMVVDALRSDFVYGESSGFSFTQSLISSGSAIPFTAHAKPPTITMPRIKALSTGSLPSFIDVILNFAESESSSLFSQDTWLTQMKSKGTGKLLMYGDDTWLKLFPGTFDRMDGTSSFFVSDFTEVDTNVTRHIPRELRNRDWNTMVLHFLGLDHIGHKSGPQSLNMIPKQNEMDGIVKQIYDALSKFDHLQSTLLVLLGDHGMNDAGNHGGSSSGETSPALVFISPKLRSISTKLEAPSLRCDDFRYYSVVDQTDIAPTLGALLGFPIPKNSLGVFIPGFLSFWSDEQDRIQILLSNAKQIVALVSAKFITLDSDTNNDQCNLSKDVVEELFCRWKTIVRNTPKKGAEIKLIQRWKNDITEWLKQAQELLSASSSNYNVLKLGVGLAVIILAMGISIAVAILLIGEGLRAYFFLFIITLLHGTMMFASSYVEEEQNFWHWITNAWLLLLWMKRSVRQGLVTHHSIQFLLILLAVRIARRWNQTGQKFAGEPDIANNFFPGHCTTLWCLVGIAYFWNLWNIKRLCFPQLPPFLASIFATTLSACAVNFKIVFTREAAPEILNHTLRAIANSGVGLSLVAQARILFTLLGIALSLSIYYNLKFNNHENRVAHSIHHLLTLFLYTQARVENIPLLMVFEIILVLMSGQHLNPAEITTTSLVLQHMSFFSLGGSNAISSIDLSNAYNGLRDYNIISVGILTFISNWAGPIFWTSGTSLILLRSQQTAADNLWAGHITLITLCTTSSLAFVMLACTQLRSHLFIWTVFSPKLLYSIAWSLGQHLLINVGYGGTIFKIGRRSIAI</sequence>
<evidence type="ECO:0000256" key="7">
    <source>
        <dbReference type="ARBA" id="ARBA00022692"/>
    </source>
</evidence>
<comment type="pathway">
    <text evidence="2 13">Glycolipid biosynthesis; glycosylphosphatidylinositol-anchor biosynthesis.</text>
</comment>
<evidence type="ECO:0000256" key="11">
    <source>
        <dbReference type="ARBA" id="ARBA00023180"/>
    </source>
</evidence>
<feature type="chain" id="PRO_5040877963" description="GPI ethanolamine phosphate transferase 2" evidence="14">
    <location>
        <begin position="28"/>
        <end position="857"/>
    </location>
</feature>
<dbReference type="PANTHER" id="PTHR23072">
    <property type="entry name" value="PHOSPHATIDYLINOSITOL GLYCAN-RELATED"/>
    <property type="match status" value="1"/>
</dbReference>
<feature type="domain" description="GPI ethanolamine phosphate transferase 2 C-terminal" evidence="15">
    <location>
        <begin position="433"/>
        <end position="852"/>
    </location>
</feature>
<dbReference type="AlphaFoldDB" id="A0A9W4D0C1"/>
<evidence type="ECO:0000256" key="6">
    <source>
        <dbReference type="ARBA" id="ARBA00022679"/>
    </source>
</evidence>
<evidence type="ECO:0000313" key="16">
    <source>
        <dbReference type="EMBL" id="CAD6501781.1"/>
    </source>
</evidence>
<dbReference type="CDD" id="cd16024">
    <property type="entry name" value="GPI_EPT_2"/>
    <property type="match status" value="1"/>
</dbReference>
<reference evidence="16" key="1">
    <citation type="submission" date="2020-10" db="EMBL/GenBank/DDBJ databases">
        <authorList>
            <person name="Muller C M."/>
        </authorList>
    </citation>
    <scope>NUCLEOTIDE SEQUENCE</scope>
    <source>
        <strain evidence="16">THUN-12</strain>
    </source>
</reference>
<keyword evidence="10 13" id="KW-0472">Membrane</keyword>
<comment type="caution">
    <text evidence="16">The sequence shown here is derived from an EMBL/GenBank/DDBJ whole genome shotgun (WGS) entry which is preliminary data.</text>
</comment>
<keyword evidence="7 13" id="KW-0812">Transmembrane</keyword>
<dbReference type="PANTHER" id="PTHR23072:SF0">
    <property type="entry name" value="GPI ETHANOLAMINE PHOSPHATE TRANSFERASE 2"/>
    <property type="match status" value="1"/>
</dbReference>
<evidence type="ECO:0000256" key="3">
    <source>
        <dbReference type="ARBA" id="ARBA00005315"/>
    </source>
</evidence>
<dbReference type="Pfam" id="PF01663">
    <property type="entry name" value="Phosphodiest"/>
    <property type="match status" value="1"/>
</dbReference>
<dbReference type="GO" id="GO:0006506">
    <property type="term" value="P:GPI anchor biosynthetic process"/>
    <property type="evidence" value="ECO:0007669"/>
    <property type="project" value="UniProtKB-KW"/>
</dbReference>
<evidence type="ECO:0000256" key="8">
    <source>
        <dbReference type="ARBA" id="ARBA00022824"/>
    </source>
</evidence>
<keyword evidence="8 13" id="KW-0256">Endoplasmic reticulum</keyword>
<accession>A0A9W4D0C1</accession>
<keyword evidence="5 13" id="KW-0337">GPI-anchor biosynthesis</keyword>
<evidence type="ECO:0000256" key="5">
    <source>
        <dbReference type="ARBA" id="ARBA00022502"/>
    </source>
</evidence>
<feature type="transmembrane region" description="Helical" evidence="13">
    <location>
        <begin position="469"/>
        <end position="489"/>
    </location>
</feature>
<dbReference type="InterPro" id="IPR039527">
    <property type="entry name" value="PIGG/GPI7"/>
</dbReference>
<evidence type="ECO:0000256" key="1">
    <source>
        <dbReference type="ARBA" id="ARBA00004477"/>
    </source>
</evidence>
<dbReference type="InterPro" id="IPR037674">
    <property type="entry name" value="PIG-G_N"/>
</dbReference>
<dbReference type="Proteomes" id="UP000683417">
    <property type="component" value="Unassembled WGS sequence"/>
</dbReference>
<evidence type="ECO:0000256" key="4">
    <source>
        <dbReference type="ARBA" id="ARBA00020830"/>
    </source>
</evidence>
<protein>
    <recommendedName>
        <fullName evidence="4 13">GPI ethanolamine phosphate transferase 2</fullName>
    </recommendedName>
</protein>
<evidence type="ECO:0000256" key="9">
    <source>
        <dbReference type="ARBA" id="ARBA00022989"/>
    </source>
</evidence>
<name>A0A9W4D0C1_BLUGR</name>
<comment type="subcellular location">
    <subcellularLocation>
        <location evidence="1 13">Endoplasmic reticulum membrane</location>
        <topology evidence="1 13">Multi-pass membrane protein</topology>
    </subcellularLocation>
</comment>
<keyword evidence="11" id="KW-0325">Glycoprotein</keyword>
<dbReference type="EMBL" id="CAJHIT010000005">
    <property type="protein sequence ID" value="CAD6501781.1"/>
    <property type="molecule type" value="Genomic_DNA"/>
</dbReference>
<keyword evidence="6 13" id="KW-0808">Transferase</keyword>
<dbReference type="GO" id="GO:0051267">
    <property type="term" value="F:CP2 mannose-ethanolamine phosphotransferase activity"/>
    <property type="evidence" value="ECO:0007669"/>
    <property type="project" value="TreeGrafter"/>
</dbReference>
<keyword evidence="14" id="KW-0732">Signal</keyword>
<feature type="transmembrane region" description="Helical" evidence="13">
    <location>
        <begin position="746"/>
        <end position="766"/>
    </location>
</feature>
<dbReference type="FunFam" id="3.40.720.10:FF:000045">
    <property type="entry name" value="GPI ethanolamine phosphate transferase 2"/>
    <property type="match status" value="1"/>
</dbReference>
<evidence type="ECO:0000259" key="15">
    <source>
        <dbReference type="Pfam" id="PF19316"/>
    </source>
</evidence>
<evidence type="ECO:0000256" key="2">
    <source>
        <dbReference type="ARBA" id="ARBA00004687"/>
    </source>
</evidence>
<evidence type="ECO:0000256" key="12">
    <source>
        <dbReference type="ARBA" id="ARBA00056729"/>
    </source>
</evidence>
<evidence type="ECO:0000256" key="10">
    <source>
        <dbReference type="ARBA" id="ARBA00023136"/>
    </source>
</evidence>
<keyword evidence="9 13" id="KW-1133">Transmembrane helix</keyword>
<evidence type="ECO:0000256" key="13">
    <source>
        <dbReference type="RuleBase" id="RU367106"/>
    </source>
</evidence>
<feature type="transmembrane region" description="Helical" evidence="13">
    <location>
        <begin position="495"/>
        <end position="510"/>
    </location>
</feature>
<dbReference type="Pfam" id="PF19316">
    <property type="entry name" value="PIGO_PIGG"/>
    <property type="match status" value="1"/>
</dbReference>
<organism evidence="16 17">
    <name type="scientific">Blumeria graminis f. sp. triticale</name>
    <dbReference type="NCBI Taxonomy" id="1689686"/>
    <lineage>
        <taxon>Eukaryota</taxon>
        <taxon>Fungi</taxon>
        <taxon>Dikarya</taxon>
        <taxon>Ascomycota</taxon>
        <taxon>Pezizomycotina</taxon>
        <taxon>Leotiomycetes</taxon>
        <taxon>Erysiphales</taxon>
        <taxon>Erysiphaceae</taxon>
        <taxon>Blumeria</taxon>
    </lineage>
</organism>
<dbReference type="GO" id="GO:0005789">
    <property type="term" value="C:endoplasmic reticulum membrane"/>
    <property type="evidence" value="ECO:0007669"/>
    <property type="project" value="UniProtKB-SubCell"/>
</dbReference>
<comment type="similarity">
    <text evidence="3 13">Belongs to the PIGG/PIGN/PIGO family. PIGG subfamily.</text>
</comment>
<dbReference type="InterPro" id="IPR002591">
    <property type="entry name" value="Phosphodiest/P_Trfase"/>
</dbReference>
<feature type="transmembrane region" description="Helical" evidence="13">
    <location>
        <begin position="440"/>
        <end position="462"/>
    </location>
</feature>
<evidence type="ECO:0000313" key="17">
    <source>
        <dbReference type="Proteomes" id="UP000683417"/>
    </source>
</evidence>
<dbReference type="InterPro" id="IPR045687">
    <property type="entry name" value="PIGG/GPI7_C"/>
</dbReference>
<feature type="transmembrane region" description="Helical" evidence="13">
    <location>
        <begin position="786"/>
        <end position="808"/>
    </location>
</feature>
<feature type="signal peptide" evidence="14">
    <location>
        <begin position="1"/>
        <end position="27"/>
    </location>
</feature>
<feature type="transmembrane region" description="Helical" evidence="13">
    <location>
        <begin position="517"/>
        <end position="535"/>
    </location>
</feature>
<feature type="transmembrane region" description="Helical" evidence="13">
    <location>
        <begin position="588"/>
        <end position="609"/>
    </location>
</feature>